<evidence type="ECO:0000313" key="3">
    <source>
        <dbReference type="Proteomes" id="UP000694865"/>
    </source>
</evidence>
<gene>
    <name evidence="4" type="primary">LOC102808078</name>
</gene>
<reference evidence="4" key="1">
    <citation type="submission" date="2025-08" db="UniProtKB">
        <authorList>
            <consortium name="RefSeq"/>
        </authorList>
    </citation>
    <scope>IDENTIFICATION</scope>
    <source>
        <tissue evidence="4">Testes</tissue>
    </source>
</reference>
<feature type="transmembrane region" description="Helical" evidence="1">
    <location>
        <begin position="696"/>
        <end position="721"/>
    </location>
</feature>
<dbReference type="CDD" id="cd00198">
    <property type="entry name" value="vWFA"/>
    <property type="match status" value="1"/>
</dbReference>
<keyword evidence="1" id="KW-1133">Transmembrane helix</keyword>
<dbReference type="InterPro" id="IPR002035">
    <property type="entry name" value="VWF_A"/>
</dbReference>
<dbReference type="Gene3D" id="3.40.50.410">
    <property type="entry name" value="von Willebrand factor, type A domain"/>
    <property type="match status" value="1"/>
</dbReference>
<dbReference type="RefSeq" id="XP_006812943.1">
    <property type="nucleotide sequence ID" value="XM_006812880.1"/>
</dbReference>
<feature type="domain" description="VWFA" evidence="2">
    <location>
        <begin position="125"/>
        <end position="299"/>
    </location>
</feature>
<dbReference type="Gene3D" id="2.60.40.10">
    <property type="entry name" value="Immunoglobulins"/>
    <property type="match status" value="1"/>
</dbReference>
<dbReference type="Pfam" id="PF08434">
    <property type="entry name" value="CLCA"/>
    <property type="match status" value="1"/>
</dbReference>
<evidence type="ECO:0000259" key="2">
    <source>
        <dbReference type="PROSITE" id="PS50234"/>
    </source>
</evidence>
<dbReference type="GeneID" id="102808078"/>
<dbReference type="PROSITE" id="PS50234">
    <property type="entry name" value="VWFA"/>
    <property type="match status" value="1"/>
</dbReference>
<dbReference type="InterPro" id="IPR036465">
    <property type="entry name" value="vWFA_dom_sf"/>
</dbReference>
<evidence type="ECO:0000313" key="4">
    <source>
        <dbReference type="RefSeq" id="XP_006812943.1"/>
    </source>
</evidence>
<dbReference type="InterPro" id="IPR013783">
    <property type="entry name" value="Ig-like_fold"/>
</dbReference>
<name>A0ABM0LYV2_SACKO</name>
<organism evidence="3 4">
    <name type="scientific">Saccoglossus kowalevskii</name>
    <name type="common">Acorn worm</name>
    <dbReference type="NCBI Taxonomy" id="10224"/>
    <lineage>
        <taxon>Eukaryota</taxon>
        <taxon>Metazoa</taxon>
        <taxon>Hemichordata</taxon>
        <taxon>Enteropneusta</taxon>
        <taxon>Harrimaniidae</taxon>
        <taxon>Saccoglossus</taxon>
    </lineage>
</organism>
<keyword evidence="3" id="KW-1185">Reference proteome</keyword>
<dbReference type="PANTHER" id="PTHR10579">
    <property type="entry name" value="CALCIUM-ACTIVATED CHLORIDE CHANNEL REGULATOR"/>
    <property type="match status" value="1"/>
</dbReference>
<evidence type="ECO:0000256" key="1">
    <source>
        <dbReference type="SAM" id="Phobius"/>
    </source>
</evidence>
<dbReference type="PANTHER" id="PTHR10579:SF177">
    <property type="entry name" value="CALCIUM-ACTIVATED CHLORIDE CHANNEL REGULATOR 4-LIKE PROTEIN"/>
    <property type="match status" value="1"/>
</dbReference>
<sequence length="755" mass="82360">MAERRKLLGHILLYISLCRAVFGITTRTPITLINNGYTGLLIAIHEQVPENLEILNRLQITDFCDDDGDPDAIHNQLANNQQNKQCGHRSNWAVMNDHTDFADNTPLGGADTLPIFTIVKARDRRTVLIMDVSGSMFLNDRLNMLVQAATRYIRHTLPLGSWLGLVEFSTSSRTTSPLTQITNDQVREDLIALLPVRANGNTCIGCGILEGIQVLENSTEGTEGGILFIISDGEENIEPYLNDVMYNVTESQTIVDTLAFSEQADFQLTSLSTATGGKSNYYSESPTSTALHDGFTTCVIDRELNSYGAPVQQVLLFLREFSTPDSSVTVDLTSPSGGVVINEDSPEYSYDKRTKTTTIHLEGQSEVGSWAYIIRNGDQSSRLIEISIESRSGDNEMGPMKLTSSVGSALIDTTPPQTVVYAELRRGHSAVINANVVATVERPDNNADVRLQLLDNGGGADVTKEDGVYSAYFLDFVKTDDCINICRYTVKVEANDDYGTAGIQEYVMGSGALPTNYSAIPSSFGQEPTPIGEFDRTATGGVIQLDDSIEIGEEHMNIDLYPPSRIADLKITNFAYADCVQLGWTASGDDFDQGTATSYDLRTSTTFFELKSNFSQCLRIHDSDLIEGTLLSPHTAGSQESVTVSIPTTTNRNMTYYFAIVAIDEAANHGDISVIASISATMAAGGETIEDSTLEMWLIVLVCLICAAIIIMIIGFVAFSLSKNGKDEVISLQSDIDVEISNEFIHTSRSIHPIV</sequence>
<keyword evidence="1" id="KW-0812">Transmembrane</keyword>
<dbReference type="InterPro" id="IPR013642">
    <property type="entry name" value="CLCA_N"/>
</dbReference>
<dbReference type="SMART" id="SM00327">
    <property type="entry name" value="VWA"/>
    <property type="match status" value="1"/>
</dbReference>
<accession>A0ABM0LYV2</accession>
<protein>
    <submittedName>
        <fullName evidence="4">Calcium-activated chloride channel regulator 4-like</fullName>
    </submittedName>
</protein>
<dbReference type="SUPFAM" id="SSF53300">
    <property type="entry name" value="vWA-like"/>
    <property type="match status" value="1"/>
</dbReference>
<keyword evidence="1" id="KW-0472">Membrane</keyword>
<dbReference type="Proteomes" id="UP000694865">
    <property type="component" value="Unplaced"/>
</dbReference>
<proteinExistence type="predicted"/>
<dbReference type="InterPro" id="IPR051266">
    <property type="entry name" value="CLCR"/>
</dbReference>
<dbReference type="Pfam" id="PF13519">
    <property type="entry name" value="VWA_2"/>
    <property type="match status" value="1"/>
</dbReference>